<evidence type="ECO:0000256" key="7">
    <source>
        <dbReference type="SAM" id="MobiDB-lite"/>
    </source>
</evidence>
<comment type="subcellular location">
    <subcellularLocation>
        <location evidence="1">Nucleus</location>
        <location evidence="1">Nucleolus</location>
    </subcellularLocation>
    <subcellularLocation>
        <location evidence="2">Nucleus</location>
        <location evidence="2">Nucleoplasm</location>
    </subcellularLocation>
</comment>
<accession>A0ABD2ZQ98</accession>
<dbReference type="Pfam" id="PF07767">
    <property type="entry name" value="Nop53"/>
    <property type="match status" value="1"/>
</dbReference>
<protein>
    <recommendedName>
        <fullName evidence="4">Ribosome biogenesis protein NOP53</fullName>
    </recommendedName>
</protein>
<evidence type="ECO:0000313" key="9">
    <source>
        <dbReference type="Proteomes" id="UP001630127"/>
    </source>
</evidence>
<evidence type="ECO:0000256" key="5">
    <source>
        <dbReference type="ARBA" id="ARBA00022517"/>
    </source>
</evidence>
<evidence type="ECO:0000256" key="1">
    <source>
        <dbReference type="ARBA" id="ARBA00004604"/>
    </source>
</evidence>
<comment type="similarity">
    <text evidence="3">Belongs to the NOP53 family.</text>
</comment>
<reference evidence="8 9" key="1">
    <citation type="submission" date="2024-11" db="EMBL/GenBank/DDBJ databases">
        <title>A near-complete genome assembly of Cinchona calisaya.</title>
        <authorList>
            <person name="Lian D.C."/>
            <person name="Zhao X.W."/>
            <person name="Wei L."/>
        </authorList>
    </citation>
    <scope>NUCLEOTIDE SEQUENCE [LARGE SCALE GENOMIC DNA]</scope>
    <source>
        <tissue evidence="8">Nenye</tissue>
    </source>
</reference>
<dbReference type="GO" id="GO:0005730">
    <property type="term" value="C:nucleolus"/>
    <property type="evidence" value="ECO:0007669"/>
    <property type="project" value="UniProtKB-SubCell"/>
</dbReference>
<gene>
    <name evidence="8" type="ORF">ACH5RR_019433</name>
</gene>
<feature type="compositionally biased region" description="Acidic residues" evidence="7">
    <location>
        <begin position="210"/>
        <end position="229"/>
    </location>
</feature>
<proteinExistence type="inferred from homology"/>
<evidence type="ECO:0000256" key="4">
    <source>
        <dbReference type="ARBA" id="ARBA00018339"/>
    </source>
</evidence>
<dbReference type="GO" id="GO:0042254">
    <property type="term" value="P:ribosome biogenesis"/>
    <property type="evidence" value="ECO:0007669"/>
    <property type="project" value="UniProtKB-KW"/>
</dbReference>
<comment type="caution">
    <text evidence="8">The sequence shown here is derived from an EMBL/GenBank/DDBJ whole genome shotgun (WGS) entry which is preliminary data.</text>
</comment>
<keyword evidence="6" id="KW-0539">Nucleus</keyword>
<sequence length="364" mass="41051">MGKKAKSSRKGKKAWRANISTEDIENFFEKSNKDALSGGSLTDVPSDSLFFVDKSRDLSVKRKIEKHRDKVLYSDSLLQRNPFVKTIPSSKQKKSNKKNKEIKPVKVAAQDREKDNAVSESGMADLWDDKGGNNVRIKKKPKPSVIPAVEVEPPGCSFNPSSESHQDSLARAVADEMQKVYRNELGPEPIPLTVPGEVINEEDMFFLEADTGSDEENPNEGVIEDGDMDTDNRALKAKRVTRVELNKRARRKEQLRAEAEAKKVEKLSSEIDSLPDIMKEIEKEDAEKQRRHLRRAVAKQDRLKSRPPRLGKHKFEPAPAQVLLSEEITGSLRKLKGCCTLARDRFKSLEKRGLIVPTKKSGRK</sequence>
<keyword evidence="9" id="KW-1185">Reference proteome</keyword>
<dbReference type="PANTHER" id="PTHR14211">
    <property type="entry name" value="GLIOMA SUPPRESSOR CANDIDATE REGION GENE 2"/>
    <property type="match status" value="1"/>
</dbReference>
<dbReference type="GO" id="GO:0005654">
    <property type="term" value="C:nucleoplasm"/>
    <property type="evidence" value="ECO:0007669"/>
    <property type="project" value="UniProtKB-SubCell"/>
</dbReference>
<organism evidence="8 9">
    <name type="scientific">Cinchona calisaya</name>
    <dbReference type="NCBI Taxonomy" id="153742"/>
    <lineage>
        <taxon>Eukaryota</taxon>
        <taxon>Viridiplantae</taxon>
        <taxon>Streptophyta</taxon>
        <taxon>Embryophyta</taxon>
        <taxon>Tracheophyta</taxon>
        <taxon>Spermatophyta</taxon>
        <taxon>Magnoliopsida</taxon>
        <taxon>eudicotyledons</taxon>
        <taxon>Gunneridae</taxon>
        <taxon>Pentapetalae</taxon>
        <taxon>asterids</taxon>
        <taxon>lamiids</taxon>
        <taxon>Gentianales</taxon>
        <taxon>Rubiaceae</taxon>
        <taxon>Cinchonoideae</taxon>
        <taxon>Cinchoneae</taxon>
        <taxon>Cinchona</taxon>
    </lineage>
</organism>
<dbReference type="InterPro" id="IPR011687">
    <property type="entry name" value="Nop53/GLTSCR2"/>
</dbReference>
<feature type="region of interest" description="Disordered" evidence="7">
    <location>
        <begin position="284"/>
        <end position="317"/>
    </location>
</feature>
<evidence type="ECO:0000313" key="8">
    <source>
        <dbReference type="EMBL" id="KAL3521284.1"/>
    </source>
</evidence>
<name>A0ABD2ZQ98_9GENT</name>
<keyword evidence="5" id="KW-0690">Ribosome biogenesis</keyword>
<feature type="compositionally biased region" description="Basic and acidic residues" evidence="7">
    <location>
        <begin position="98"/>
        <end position="117"/>
    </location>
</feature>
<dbReference type="PIRSF" id="PIRSF017302">
    <property type="entry name" value="Gltscr2"/>
    <property type="match status" value="1"/>
</dbReference>
<feature type="region of interest" description="Disordered" evidence="7">
    <location>
        <begin position="210"/>
        <end position="233"/>
    </location>
</feature>
<feature type="region of interest" description="Disordered" evidence="7">
    <location>
        <begin position="84"/>
        <end position="169"/>
    </location>
</feature>
<dbReference type="PANTHER" id="PTHR14211:SF7">
    <property type="entry name" value="RIBOSOME BIOGENESIS PROTEIN NOP53"/>
    <property type="match status" value="1"/>
</dbReference>
<evidence type="ECO:0000256" key="3">
    <source>
        <dbReference type="ARBA" id="ARBA00008838"/>
    </source>
</evidence>
<dbReference type="EMBL" id="JBJUIK010000008">
    <property type="protein sequence ID" value="KAL3521284.1"/>
    <property type="molecule type" value="Genomic_DNA"/>
</dbReference>
<dbReference type="Proteomes" id="UP001630127">
    <property type="component" value="Unassembled WGS sequence"/>
</dbReference>
<evidence type="ECO:0000256" key="6">
    <source>
        <dbReference type="ARBA" id="ARBA00023242"/>
    </source>
</evidence>
<dbReference type="AlphaFoldDB" id="A0ABD2ZQ98"/>
<evidence type="ECO:0000256" key="2">
    <source>
        <dbReference type="ARBA" id="ARBA00004642"/>
    </source>
</evidence>